<evidence type="ECO:0000313" key="2">
    <source>
        <dbReference type="EMBL" id="MBY6139319.1"/>
    </source>
</evidence>
<evidence type="ECO:0000313" key="3">
    <source>
        <dbReference type="Proteomes" id="UP000766629"/>
    </source>
</evidence>
<dbReference type="Pfam" id="PF16868">
    <property type="entry name" value="NMT1_3"/>
    <property type="match status" value="1"/>
</dbReference>
<protein>
    <submittedName>
        <fullName evidence="2">TAXI family TRAP transporter solute-binding subunit</fullName>
    </submittedName>
</protein>
<proteinExistence type="predicted"/>
<organism evidence="2 3">
    <name type="scientific">Leisingera daeponensis</name>
    <dbReference type="NCBI Taxonomy" id="405746"/>
    <lineage>
        <taxon>Bacteria</taxon>
        <taxon>Pseudomonadati</taxon>
        <taxon>Pseudomonadota</taxon>
        <taxon>Alphaproteobacteria</taxon>
        <taxon>Rhodobacterales</taxon>
        <taxon>Roseobacteraceae</taxon>
        <taxon>Leisingera</taxon>
    </lineage>
</organism>
<dbReference type="Proteomes" id="UP000766629">
    <property type="component" value="Unassembled WGS sequence"/>
</dbReference>
<dbReference type="EMBL" id="JAHVJA010000002">
    <property type="protein sequence ID" value="MBY6139319.1"/>
    <property type="molecule type" value="Genomic_DNA"/>
</dbReference>
<dbReference type="NCBIfam" id="TIGR02122">
    <property type="entry name" value="TRAP_TAXI"/>
    <property type="match status" value="1"/>
</dbReference>
<evidence type="ECO:0000256" key="1">
    <source>
        <dbReference type="SAM" id="SignalP"/>
    </source>
</evidence>
<feature type="signal peptide" evidence="1">
    <location>
        <begin position="1"/>
        <end position="26"/>
    </location>
</feature>
<feature type="chain" id="PRO_5045089994" evidence="1">
    <location>
        <begin position="27"/>
        <end position="328"/>
    </location>
</feature>
<dbReference type="InterPro" id="IPR011852">
    <property type="entry name" value="TRAP_TAXI"/>
</dbReference>
<dbReference type="PANTHER" id="PTHR42941">
    <property type="entry name" value="SLL1037 PROTEIN"/>
    <property type="match status" value="1"/>
</dbReference>
<name>A0ABS7NDN5_9RHOB</name>
<gene>
    <name evidence="2" type="ORF">KUV26_07695</name>
</gene>
<sequence>MKDIIKSGLAVASTVALLSSVMPAQAVEQKDVTVSVGSIGGGWFVLMTTLFETYQKEIEGLRYNTVPGGGVANPIAVSGGSTQFGLSYSTNLFAASEGKDPYDNKMENLRAIANLEITAYIHPFVKDDVGISSLSEIAEKQIPIKIDTGPRGTGGELAASRVLEAHGASYHKIEEFGGAITHSPYREAIDRVRDGHIDAFMNDELLGQPLFAEFASDENITLLPQDEAAIQYLKETYGYTPAVIPAGTYEGQDADLPTTLQSVVFFTNADTPEETVYQMTKLLFEKKEDLVAGHASYGNLDPQAGSKGVQIPLHPGAERFYREIGAIE</sequence>
<comment type="caution">
    <text evidence="2">The sequence shown here is derived from an EMBL/GenBank/DDBJ whole genome shotgun (WGS) entry which is preliminary data.</text>
</comment>
<keyword evidence="1" id="KW-0732">Signal</keyword>
<dbReference type="Gene3D" id="3.40.190.10">
    <property type="entry name" value="Periplasmic binding protein-like II"/>
    <property type="match status" value="2"/>
</dbReference>
<keyword evidence="3" id="KW-1185">Reference proteome</keyword>
<reference evidence="2 3" key="1">
    <citation type="submission" date="2021-06" db="EMBL/GenBank/DDBJ databases">
        <title>50 bacteria genomes isolated from Dapeng, Shenzhen, China.</title>
        <authorList>
            <person name="Zheng W."/>
            <person name="Yu S."/>
            <person name="Huang Y."/>
        </authorList>
    </citation>
    <scope>NUCLEOTIDE SEQUENCE [LARGE SCALE GENOMIC DNA]</scope>
    <source>
        <strain evidence="2 3">DP1N14-2</strain>
    </source>
</reference>
<dbReference type="PANTHER" id="PTHR42941:SF1">
    <property type="entry name" value="SLL1037 PROTEIN"/>
    <property type="match status" value="1"/>
</dbReference>
<accession>A0ABS7NDN5</accession>
<dbReference type="SUPFAM" id="SSF53850">
    <property type="entry name" value="Periplasmic binding protein-like II"/>
    <property type="match status" value="1"/>
</dbReference>
<dbReference type="CDD" id="cd13520">
    <property type="entry name" value="PBP2_TAXI_TRAP"/>
    <property type="match status" value="1"/>
</dbReference>
<dbReference type="RefSeq" id="WP_222507916.1">
    <property type="nucleotide sequence ID" value="NZ_JAHVJA010000002.1"/>
</dbReference>